<protein>
    <submittedName>
        <fullName evidence="2">Light-regulated protein, chloroplastic</fullName>
    </submittedName>
</protein>
<name>A0A6I9RJW7_ELAGV</name>
<dbReference type="KEGG" id="egu:105049730"/>
<dbReference type="InParanoid" id="A0A6I9RJW7"/>
<dbReference type="RefSeq" id="XP_010927772.1">
    <property type="nucleotide sequence ID" value="XM_010929470.2"/>
</dbReference>
<sequence length="177" mass="19618">MRWVPYPIPWTCPLKQQELQLKSHPKEPQEPLIRMQAAAAAAAVCFTGPLPFKGTKSLVTRRSSRPRRTVLFPRAMASTAPETSTVDYSSSTSVFPAEACETIGGEACDVEMFPEVKPAAPDSNIRAKVGSEEVEREYVEYNEPKTVFPGEACDDLGGEFCDPEYQKGVYEEKSLPR</sequence>
<dbReference type="PANTHER" id="PTHR36762">
    <property type="entry name" value="LIGHT-REGULATED PROTEIN 1, CHLOROPLASTIC"/>
    <property type="match status" value="1"/>
</dbReference>
<dbReference type="InterPro" id="IPR009856">
    <property type="entry name" value="Lir1"/>
</dbReference>
<dbReference type="Pfam" id="PF07207">
    <property type="entry name" value="Lir1"/>
    <property type="match status" value="1"/>
</dbReference>
<dbReference type="GO" id="GO:0009507">
    <property type="term" value="C:chloroplast"/>
    <property type="evidence" value="ECO:0007669"/>
    <property type="project" value="InterPro"/>
</dbReference>
<accession>A0A6I9RJW7</accession>
<dbReference type="FunCoup" id="A0A6I9RJW7">
    <property type="interactions" value="1631"/>
</dbReference>
<proteinExistence type="predicted"/>
<evidence type="ECO:0000313" key="1">
    <source>
        <dbReference type="Proteomes" id="UP000504607"/>
    </source>
</evidence>
<dbReference type="PANTHER" id="PTHR36762:SF2">
    <property type="entry name" value="LIGHT-REGULATED PROTEIN 1, CHLOROPLASTIC"/>
    <property type="match status" value="1"/>
</dbReference>
<dbReference type="AlphaFoldDB" id="A0A6I9RJW7"/>
<organism evidence="1 2">
    <name type="scientific">Elaeis guineensis var. tenera</name>
    <name type="common">Oil palm</name>
    <dbReference type="NCBI Taxonomy" id="51953"/>
    <lineage>
        <taxon>Eukaryota</taxon>
        <taxon>Viridiplantae</taxon>
        <taxon>Streptophyta</taxon>
        <taxon>Embryophyta</taxon>
        <taxon>Tracheophyta</taxon>
        <taxon>Spermatophyta</taxon>
        <taxon>Magnoliopsida</taxon>
        <taxon>Liliopsida</taxon>
        <taxon>Arecaceae</taxon>
        <taxon>Arecoideae</taxon>
        <taxon>Cocoseae</taxon>
        <taxon>Elaeidinae</taxon>
        <taxon>Elaeis</taxon>
    </lineage>
</organism>
<reference evidence="2" key="1">
    <citation type="submission" date="2025-08" db="UniProtKB">
        <authorList>
            <consortium name="RefSeq"/>
        </authorList>
    </citation>
    <scope>IDENTIFICATION</scope>
</reference>
<dbReference type="GeneID" id="105049730"/>
<evidence type="ECO:0000313" key="2">
    <source>
        <dbReference type="RefSeq" id="XP_010927772.1"/>
    </source>
</evidence>
<keyword evidence="1" id="KW-1185">Reference proteome</keyword>
<dbReference type="OrthoDB" id="2011897at2759"/>
<dbReference type="Proteomes" id="UP000504607">
    <property type="component" value="Chromosome 8"/>
</dbReference>
<gene>
    <name evidence="2" type="primary">LOC105049730</name>
</gene>